<dbReference type="InterPro" id="IPR036397">
    <property type="entry name" value="RNaseH_sf"/>
</dbReference>
<dbReference type="Gene3D" id="3.30.420.10">
    <property type="entry name" value="Ribonuclease H-like superfamily/Ribonuclease H"/>
    <property type="match status" value="1"/>
</dbReference>
<dbReference type="EMBL" id="JAACJJ010000057">
    <property type="protein sequence ID" value="KAF5310770.1"/>
    <property type="molecule type" value="Genomic_DNA"/>
</dbReference>
<evidence type="ECO:0000259" key="1">
    <source>
        <dbReference type="Pfam" id="PF13358"/>
    </source>
</evidence>
<dbReference type="SUPFAM" id="SSF46689">
    <property type="entry name" value="Homeodomain-like"/>
    <property type="match status" value="1"/>
</dbReference>
<protein>
    <recommendedName>
        <fullName evidence="1">Tc1-like transposase DDE domain-containing protein</fullName>
    </recommendedName>
</protein>
<dbReference type="PANTHER" id="PTHR46564">
    <property type="entry name" value="TRANSPOSASE"/>
    <property type="match status" value="1"/>
</dbReference>
<dbReference type="InterPro" id="IPR047655">
    <property type="entry name" value="Transpos_IS630-like"/>
</dbReference>
<reference evidence="2 3" key="1">
    <citation type="journal article" date="2020" name="ISME J.">
        <title>Uncovering the hidden diversity of litter-decomposition mechanisms in mushroom-forming fungi.</title>
        <authorList>
            <person name="Floudas D."/>
            <person name="Bentzer J."/>
            <person name="Ahren D."/>
            <person name="Johansson T."/>
            <person name="Persson P."/>
            <person name="Tunlid A."/>
        </authorList>
    </citation>
    <scope>NUCLEOTIDE SEQUENCE [LARGE SCALE GENOMIC DNA]</scope>
    <source>
        <strain evidence="2 3">CBS 101986</strain>
    </source>
</reference>
<gene>
    <name evidence="2" type="ORF">D9619_007648</name>
</gene>
<accession>A0A8H5ATV9</accession>
<feature type="domain" description="Tc1-like transposase DDE" evidence="1">
    <location>
        <begin position="146"/>
        <end position="250"/>
    </location>
</feature>
<comment type="caution">
    <text evidence="2">The sequence shown here is derived from an EMBL/GenBank/DDBJ whole genome shotgun (WGS) entry which is preliminary data.</text>
</comment>
<dbReference type="Proteomes" id="UP000567179">
    <property type="component" value="Unassembled WGS sequence"/>
</dbReference>
<dbReference type="GO" id="GO:0003676">
    <property type="term" value="F:nucleic acid binding"/>
    <property type="evidence" value="ECO:0007669"/>
    <property type="project" value="InterPro"/>
</dbReference>
<dbReference type="InterPro" id="IPR038717">
    <property type="entry name" value="Tc1-like_DDE_dom"/>
</dbReference>
<dbReference type="NCBIfam" id="NF033545">
    <property type="entry name" value="transpos_IS630"/>
    <property type="match status" value="1"/>
</dbReference>
<dbReference type="PANTHER" id="PTHR46564:SF1">
    <property type="entry name" value="TRANSPOSASE"/>
    <property type="match status" value="1"/>
</dbReference>
<dbReference type="OrthoDB" id="3022198at2759"/>
<sequence length="254" mass="28726">MPRHIPENIREQIVRWSEDGKKAPEIAELAGCSVRTVYNILAIHRDYDTVSNPFARQAGRKRVLDTGDLDYLASLIEAKPKIFLDELQEQLSEVRDIDVSIATISRSLRQWEITNKTVSSSAIERNERLRATWQAAYGDIPAEYCVWLDEASVDNKSYHRQNGWSTIGCAAVSRTTFIRGRRYSVLPALTSEGIIALDIFEGAVNKERFLQFVNEQVAPRLNPYPGPWSVVILDNCAIHHDDDIRAIIEGECGV</sequence>
<organism evidence="2 3">
    <name type="scientific">Psilocybe cf. subviscida</name>
    <dbReference type="NCBI Taxonomy" id="2480587"/>
    <lineage>
        <taxon>Eukaryota</taxon>
        <taxon>Fungi</taxon>
        <taxon>Dikarya</taxon>
        <taxon>Basidiomycota</taxon>
        <taxon>Agaricomycotina</taxon>
        <taxon>Agaricomycetes</taxon>
        <taxon>Agaricomycetidae</taxon>
        <taxon>Agaricales</taxon>
        <taxon>Agaricineae</taxon>
        <taxon>Strophariaceae</taxon>
        <taxon>Psilocybe</taxon>
    </lineage>
</organism>
<proteinExistence type="predicted"/>
<dbReference type="AlphaFoldDB" id="A0A8H5ATV9"/>
<evidence type="ECO:0000313" key="3">
    <source>
        <dbReference type="Proteomes" id="UP000567179"/>
    </source>
</evidence>
<dbReference type="InterPro" id="IPR009057">
    <property type="entry name" value="Homeodomain-like_sf"/>
</dbReference>
<name>A0A8H5ATV9_9AGAR</name>
<dbReference type="Pfam" id="PF13358">
    <property type="entry name" value="DDE_3"/>
    <property type="match status" value="1"/>
</dbReference>
<keyword evidence="3" id="KW-1185">Reference proteome</keyword>
<evidence type="ECO:0000313" key="2">
    <source>
        <dbReference type="EMBL" id="KAF5310770.1"/>
    </source>
</evidence>